<dbReference type="Pfam" id="PF05193">
    <property type="entry name" value="Peptidase_M16_C"/>
    <property type="match status" value="1"/>
</dbReference>
<dbReference type="SUPFAM" id="SSF63411">
    <property type="entry name" value="LuxS/MPP-like metallohydrolase"/>
    <property type="match status" value="2"/>
</dbReference>
<gene>
    <name evidence="3" type="ORF">GALL_312830</name>
</gene>
<feature type="domain" description="Peptidase M16 C-terminal" evidence="2">
    <location>
        <begin position="209"/>
        <end position="383"/>
    </location>
</feature>
<evidence type="ECO:0000259" key="1">
    <source>
        <dbReference type="Pfam" id="PF00675"/>
    </source>
</evidence>
<dbReference type="Gene3D" id="3.30.830.10">
    <property type="entry name" value="Metalloenzyme, LuxS/M16 peptidase-like"/>
    <property type="match status" value="2"/>
</dbReference>
<dbReference type="InterPro" id="IPR011249">
    <property type="entry name" value="Metalloenz_LuxS/M16"/>
</dbReference>
<evidence type="ECO:0000313" key="3">
    <source>
        <dbReference type="EMBL" id="OIQ86852.1"/>
    </source>
</evidence>
<dbReference type="InterPro" id="IPR011765">
    <property type="entry name" value="Pept_M16_N"/>
</dbReference>
<dbReference type="InterPro" id="IPR050361">
    <property type="entry name" value="MPP/UQCRC_Complex"/>
</dbReference>
<feature type="domain" description="Peptidase M16 N-terminal" evidence="1">
    <location>
        <begin position="64"/>
        <end position="195"/>
    </location>
</feature>
<sequence length="453" mass="48797">MDTTEKSIVQAGALGAFPAIKWIVAFSSWLVVSAAWAGLPIQHWVTSSGAEVYFVETHELPMLDVAVNFSAGSSRDTRDKAGLAGLTQHMLSQGAGGLSDDQISRRMADLGAVLGGDLDQDRASLTLRTLSSPRESAAALELFARILQQPEFPPSVLEREQARIISSLREEASQPESIADRAFTAALYGDHPYGIAGADTPESVAAIKSGDLLQFYQTYYRSDGAVIAMIGDVSREAAAGIAEALTAGLPGGKKVVNALPPVPYPAAPKVERIAHPAAQSHILLGYPGLKRGDADYFPLYVGNYILGGGGFVSRLTEEVREKRGLVYSVYSFFMPLAELGPFQIGLQTKRDQADEALHVVRDTLGKFIREGPSAREMQAAKDNIIGGFPLRIDSNGKILSYLSAIGFYHLPLTYLDDFNRKIARVTAAQVKDAFARRIKPDNMVLVIVGSDSK</sequence>
<accession>A0A1J5R4D8</accession>
<evidence type="ECO:0000259" key="2">
    <source>
        <dbReference type="Pfam" id="PF05193"/>
    </source>
</evidence>
<organism evidence="3">
    <name type="scientific">mine drainage metagenome</name>
    <dbReference type="NCBI Taxonomy" id="410659"/>
    <lineage>
        <taxon>unclassified sequences</taxon>
        <taxon>metagenomes</taxon>
        <taxon>ecological metagenomes</taxon>
    </lineage>
</organism>
<proteinExistence type="predicted"/>
<name>A0A1J5R4D8_9ZZZZ</name>
<dbReference type="AlphaFoldDB" id="A0A1J5R4D8"/>
<comment type="caution">
    <text evidence="3">The sequence shown here is derived from an EMBL/GenBank/DDBJ whole genome shotgun (WGS) entry which is preliminary data.</text>
</comment>
<dbReference type="PANTHER" id="PTHR11851">
    <property type="entry name" value="METALLOPROTEASE"/>
    <property type="match status" value="1"/>
</dbReference>
<protein>
    <submittedName>
        <fullName evidence="3">Peptidase M16 inactive domain protein</fullName>
    </submittedName>
</protein>
<dbReference type="Pfam" id="PF00675">
    <property type="entry name" value="Peptidase_M16"/>
    <property type="match status" value="1"/>
</dbReference>
<dbReference type="InterPro" id="IPR007863">
    <property type="entry name" value="Peptidase_M16_C"/>
</dbReference>
<dbReference type="EMBL" id="MLJW01000455">
    <property type="protein sequence ID" value="OIQ86852.1"/>
    <property type="molecule type" value="Genomic_DNA"/>
</dbReference>
<reference evidence="3" key="1">
    <citation type="submission" date="2016-10" db="EMBL/GenBank/DDBJ databases">
        <title>Sequence of Gallionella enrichment culture.</title>
        <authorList>
            <person name="Poehlein A."/>
            <person name="Muehling M."/>
            <person name="Daniel R."/>
        </authorList>
    </citation>
    <scope>NUCLEOTIDE SEQUENCE</scope>
</reference>
<dbReference type="GO" id="GO:0046872">
    <property type="term" value="F:metal ion binding"/>
    <property type="evidence" value="ECO:0007669"/>
    <property type="project" value="InterPro"/>
</dbReference>
<dbReference type="PANTHER" id="PTHR11851:SF224">
    <property type="entry name" value="PROCESSING PROTEASE"/>
    <property type="match status" value="1"/>
</dbReference>